<comment type="subcellular location">
    <subcellularLocation>
        <location evidence="1 7">Cell membrane</location>
        <topology evidence="1 7">Multi-pass membrane protein</topology>
    </subcellularLocation>
</comment>
<keyword evidence="6 7" id="KW-0472">Membrane</keyword>
<dbReference type="CDD" id="cd06261">
    <property type="entry name" value="TM_PBP2"/>
    <property type="match status" value="1"/>
</dbReference>
<dbReference type="InterPro" id="IPR000515">
    <property type="entry name" value="MetI-like"/>
</dbReference>
<comment type="caution">
    <text evidence="9">The sequence shown here is derived from an EMBL/GenBank/DDBJ whole genome shotgun (WGS) entry which is preliminary data.</text>
</comment>
<dbReference type="SUPFAM" id="SSF161098">
    <property type="entry name" value="MetI-like"/>
    <property type="match status" value="1"/>
</dbReference>
<keyword evidence="4 7" id="KW-0812">Transmembrane</keyword>
<reference evidence="9" key="1">
    <citation type="submission" date="2023-06" db="EMBL/GenBank/DDBJ databases">
        <title>Phylogenetic Diversity of Rhizobium strains.</title>
        <authorList>
            <person name="Moura F.T."/>
            <person name="Helene L.C.F."/>
            <person name="Hungria M."/>
        </authorList>
    </citation>
    <scope>NUCLEOTIDE SEQUENCE</scope>
    <source>
        <strain evidence="9">CCGE526</strain>
    </source>
</reference>
<gene>
    <name evidence="9" type="ORF">PY649_23430</name>
</gene>
<dbReference type="RefSeq" id="WP_285871144.1">
    <property type="nucleotide sequence ID" value="NZ_JARFYM010000023.1"/>
</dbReference>
<evidence type="ECO:0000256" key="3">
    <source>
        <dbReference type="ARBA" id="ARBA00022475"/>
    </source>
</evidence>
<dbReference type="InterPro" id="IPR035906">
    <property type="entry name" value="MetI-like_sf"/>
</dbReference>
<evidence type="ECO:0000313" key="9">
    <source>
        <dbReference type="EMBL" id="MDL2401866.1"/>
    </source>
</evidence>
<dbReference type="Proteomes" id="UP001172645">
    <property type="component" value="Unassembled WGS sequence"/>
</dbReference>
<name>A0ABT7JZT3_9HYPH</name>
<sequence length="316" mass="35018">MVAQQFEQAADYTDRPVDEERAESRRNAVIKFQDRIFVPLTVVPTLLASLLVFGIPLVFSFMLSFQGWSIDSALFSGRFVGFANYQDLFTDPLFRSSLMLTIGYTAVTVTAELLLGLAVALLLNCRVPFIRFFRTALIIPMMITPIVAALTWKLLLDPNYGLINVILGTKTVWLGDPGLALIAVAMVNIWQNAPFVAILLLAGLQSLPHEPVEAAAVDGANPWQTFRHVTLPLLAPYIVVAVLLRTIFEFRSFENIWVMTGGGPANATKLLSVYTFEASFLSFDLTLASAASWVMLFIVLIFCVLFIMATKRKEIA</sequence>
<evidence type="ECO:0000256" key="1">
    <source>
        <dbReference type="ARBA" id="ARBA00004651"/>
    </source>
</evidence>
<feature type="transmembrane region" description="Helical" evidence="7">
    <location>
        <begin position="290"/>
        <end position="309"/>
    </location>
</feature>
<evidence type="ECO:0000313" key="10">
    <source>
        <dbReference type="Proteomes" id="UP001172645"/>
    </source>
</evidence>
<accession>A0ABT7JZT3</accession>
<feature type="transmembrane region" description="Helical" evidence="7">
    <location>
        <begin position="179"/>
        <end position="202"/>
    </location>
</feature>
<dbReference type="Gene3D" id="1.10.3720.10">
    <property type="entry name" value="MetI-like"/>
    <property type="match status" value="1"/>
</dbReference>
<evidence type="ECO:0000256" key="2">
    <source>
        <dbReference type="ARBA" id="ARBA00022448"/>
    </source>
</evidence>
<dbReference type="PANTHER" id="PTHR43005:SF1">
    <property type="entry name" value="SPERMIDINE_PUTRESCINE TRANSPORT SYSTEM PERMEASE PROTEIN"/>
    <property type="match status" value="1"/>
</dbReference>
<feature type="transmembrane region" description="Helical" evidence="7">
    <location>
        <begin position="98"/>
        <end position="123"/>
    </location>
</feature>
<keyword evidence="2 7" id="KW-0813">Transport</keyword>
<keyword evidence="3" id="KW-1003">Cell membrane</keyword>
<evidence type="ECO:0000259" key="8">
    <source>
        <dbReference type="PROSITE" id="PS50928"/>
    </source>
</evidence>
<feature type="domain" description="ABC transmembrane type-1" evidence="8">
    <location>
        <begin position="98"/>
        <end position="306"/>
    </location>
</feature>
<protein>
    <submittedName>
        <fullName evidence="9">Sugar ABC transporter permease</fullName>
    </submittedName>
</protein>
<dbReference type="PANTHER" id="PTHR43005">
    <property type="entry name" value="BLR7065 PROTEIN"/>
    <property type="match status" value="1"/>
</dbReference>
<evidence type="ECO:0000256" key="5">
    <source>
        <dbReference type="ARBA" id="ARBA00022989"/>
    </source>
</evidence>
<dbReference type="PROSITE" id="PS50928">
    <property type="entry name" value="ABC_TM1"/>
    <property type="match status" value="1"/>
</dbReference>
<dbReference type="Pfam" id="PF00528">
    <property type="entry name" value="BPD_transp_1"/>
    <property type="match status" value="1"/>
</dbReference>
<feature type="transmembrane region" description="Helical" evidence="7">
    <location>
        <begin position="135"/>
        <end position="155"/>
    </location>
</feature>
<dbReference type="EMBL" id="JARFYM010000023">
    <property type="protein sequence ID" value="MDL2401866.1"/>
    <property type="molecule type" value="Genomic_DNA"/>
</dbReference>
<feature type="transmembrane region" description="Helical" evidence="7">
    <location>
        <begin position="36"/>
        <end position="59"/>
    </location>
</feature>
<proteinExistence type="inferred from homology"/>
<evidence type="ECO:0000256" key="4">
    <source>
        <dbReference type="ARBA" id="ARBA00022692"/>
    </source>
</evidence>
<organism evidence="9 10">
    <name type="scientific">Rhizobium mayense</name>
    <dbReference type="NCBI Taxonomy" id="1312184"/>
    <lineage>
        <taxon>Bacteria</taxon>
        <taxon>Pseudomonadati</taxon>
        <taxon>Pseudomonadota</taxon>
        <taxon>Alphaproteobacteria</taxon>
        <taxon>Hyphomicrobiales</taxon>
        <taxon>Rhizobiaceae</taxon>
        <taxon>Rhizobium/Agrobacterium group</taxon>
        <taxon>Rhizobium</taxon>
    </lineage>
</organism>
<keyword evidence="5 7" id="KW-1133">Transmembrane helix</keyword>
<keyword evidence="10" id="KW-1185">Reference proteome</keyword>
<comment type="similarity">
    <text evidence="7">Belongs to the binding-protein-dependent transport system permease family.</text>
</comment>
<evidence type="ECO:0000256" key="7">
    <source>
        <dbReference type="RuleBase" id="RU363032"/>
    </source>
</evidence>
<feature type="transmembrane region" description="Helical" evidence="7">
    <location>
        <begin position="229"/>
        <end position="248"/>
    </location>
</feature>
<evidence type="ECO:0000256" key="6">
    <source>
        <dbReference type="ARBA" id="ARBA00023136"/>
    </source>
</evidence>